<sequence>MRLAVIVMWLVTAVAGAHLLCLWLPGAARRRQAAKVTRFPVTLTLSHPLLASGALGSWVGHLLTGHRALAWAAFGLVALAALLGFAMFTRWLGAGRHARGAERGFPKAAVVLHGAGGVATFVLILLATVMLDC</sequence>
<keyword evidence="1" id="KW-0472">Membrane</keyword>
<feature type="transmembrane region" description="Helical" evidence="1">
    <location>
        <begin position="68"/>
        <end position="88"/>
    </location>
</feature>
<reference evidence="2 3" key="1">
    <citation type="submission" date="2020-08" db="EMBL/GenBank/DDBJ databases">
        <title>Genomic Encyclopedia of Type Strains, Phase IV (KMG-IV): sequencing the most valuable type-strain genomes for metagenomic binning, comparative biology and taxonomic classification.</title>
        <authorList>
            <person name="Goeker M."/>
        </authorList>
    </citation>
    <scope>NUCLEOTIDE SEQUENCE [LARGE SCALE GENOMIC DNA]</scope>
    <source>
        <strain evidence="2 3">DSM 45615</strain>
    </source>
</reference>
<dbReference type="RefSeq" id="WP_185047912.1">
    <property type="nucleotide sequence ID" value="NZ_BAABIX010000046.1"/>
</dbReference>
<evidence type="ECO:0000313" key="2">
    <source>
        <dbReference type="EMBL" id="MBB5131042.1"/>
    </source>
</evidence>
<feature type="transmembrane region" description="Helical" evidence="1">
    <location>
        <begin position="36"/>
        <end position="56"/>
    </location>
</feature>
<dbReference type="AlphaFoldDB" id="A0A840NUY1"/>
<name>A0A840NUY1_9ACTN</name>
<comment type="caution">
    <text evidence="2">The sequence shown here is derived from an EMBL/GenBank/DDBJ whole genome shotgun (WGS) entry which is preliminary data.</text>
</comment>
<keyword evidence="1" id="KW-1133">Transmembrane helix</keyword>
<keyword evidence="3" id="KW-1185">Reference proteome</keyword>
<feature type="transmembrane region" description="Helical" evidence="1">
    <location>
        <begin position="6"/>
        <end position="24"/>
    </location>
</feature>
<organism evidence="2 3">
    <name type="scientific">Thermocatellispora tengchongensis</name>
    <dbReference type="NCBI Taxonomy" id="1073253"/>
    <lineage>
        <taxon>Bacteria</taxon>
        <taxon>Bacillati</taxon>
        <taxon>Actinomycetota</taxon>
        <taxon>Actinomycetes</taxon>
        <taxon>Streptosporangiales</taxon>
        <taxon>Streptosporangiaceae</taxon>
        <taxon>Thermocatellispora</taxon>
    </lineage>
</organism>
<evidence type="ECO:0000313" key="3">
    <source>
        <dbReference type="Proteomes" id="UP000578449"/>
    </source>
</evidence>
<keyword evidence="1" id="KW-0812">Transmembrane</keyword>
<proteinExistence type="predicted"/>
<gene>
    <name evidence="2" type="ORF">HNP84_000748</name>
</gene>
<feature type="transmembrane region" description="Helical" evidence="1">
    <location>
        <begin position="109"/>
        <end position="131"/>
    </location>
</feature>
<dbReference type="EMBL" id="JACHGN010000002">
    <property type="protein sequence ID" value="MBB5131042.1"/>
    <property type="molecule type" value="Genomic_DNA"/>
</dbReference>
<protein>
    <submittedName>
        <fullName evidence="2">Uncharacterized protein</fullName>
    </submittedName>
</protein>
<dbReference type="Proteomes" id="UP000578449">
    <property type="component" value="Unassembled WGS sequence"/>
</dbReference>
<evidence type="ECO:0000256" key="1">
    <source>
        <dbReference type="SAM" id="Phobius"/>
    </source>
</evidence>
<accession>A0A840NUY1</accession>